<evidence type="ECO:0000259" key="4">
    <source>
        <dbReference type="Pfam" id="PF00675"/>
    </source>
</evidence>
<evidence type="ECO:0008006" key="7">
    <source>
        <dbReference type="Google" id="ProtNLM"/>
    </source>
</evidence>
<name>A0A6B2L277_9EUKA</name>
<sequence>MQTPLVNVKPPKGNLGGAGVKQARFPRLDEPWPGVPDAGSEAELSAPVTHITTLGNGLKVASEDTYSQLAAFGLYVKCGTIREPVHKPGLTLLLERLAFKSTTTRTSAHIVQLSENLGCSMLSVGDKENIVYSILTLRDNLPAALEMVADAVLNPVFNEEEIDEQIDAIAAEQESLLNNYEFYMIHYLHKVAFANQPLGKSPMDYWNTMRDNISREDIIEYKRKHYVGNRIVLAGASVSHSDFVNLAEKYLGSLPSSTKPIVENPVIYTGGYLYEPLSTEAMNKENFKEYFGLAFKSCGWIEDDSYPLAIVSKILGGGSSFSAGGPGKGMFSRLYVGFMNQNSHIESAEAVLTNYEDNGIISVLSSCQPGNLPELAEGVCVQWMQLAYDIMNRPYEFESELTRAKNLLKSTIFTNLEQRSIIADDIGRQVLVYGKRQSGEWVCNKVDSVTAEDCLRVLLRLFQHPPTVVAIGKQSSLKSMITFEQIRNYFMRAVQR</sequence>
<evidence type="ECO:0000313" key="6">
    <source>
        <dbReference type="EMBL" id="NDV30968.1"/>
    </source>
</evidence>
<organism evidence="6">
    <name type="scientific">Arcella intermedia</name>
    <dbReference type="NCBI Taxonomy" id="1963864"/>
    <lineage>
        <taxon>Eukaryota</taxon>
        <taxon>Amoebozoa</taxon>
        <taxon>Tubulinea</taxon>
        <taxon>Elardia</taxon>
        <taxon>Arcellinida</taxon>
        <taxon>Sphaerothecina</taxon>
        <taxon>Arcellidae</taxon>
        <taxon>Arcella</taxon>
    </lineage>
</organism>
<reference evidence="6" key="1">
    <citation type="journal article" date="2020" name="J. Eukaryot. Microbiol.">
        <title>De novo Sequencing, Assembly and Annotation of the Transcriptome for the Free-Living Testate Amoeba Arcella intermedia.</title>
        <authorList>
            <person name="Ribeiro G.M."/>
            <person name="Porfirio-Sousa A.L."/>
            <person name="Maurer-Alcala X.X."/>
            <person name="Katz L.A."/>
            <person name="Lahr D.J.G."/>
        </authorList>
    </citation>
    <scope>NUCLEOTIDE SEQUENCE</scope>
</reference>
<dbReference type="Pfam" id="PF00675">
    <property type="entry name" value="Peptidase_M16"/>
    <property type="match status" value="1"/>
</dbReference>
<proteinExistence type="inferred from homology"/>
<evidence type="ECO:0000256" key="3">
    <source>
        <dbReference type="SAM" id="MobiDB-lite"/>
    </source>
</evidence>
<accession>A0A6B2L277</accession>
<dbReference type="SUPFAM" id="SSF63411">
    <property type="entry name" value="LuxS/MPP-like metallohydrolase"/>
    <property type="match status" value="2"/>
</dbReference>
<feature type="domain" description="Peptidase M16 C-terminal" evidence="5">
    <location>
        <begin position="212"/>
        <end position="389"/>
    </location>
</feature>
<dbReference type="InterPro" id="IPR011765">
    <property type="entry name" value="Pept_M16_N"/>
</dbReference>
<dbReference type="PANTHER" id="PTHR11851">
    <property type="entry name" value="METALLOPROTEASE"/>
    <property type="match status" value="1"/>
</dbReference>
<protein>
    <recommendedName>
        <fullName evidence="7">Mitochondrial-processing peptidase subunit alpha</fullName>
    </recommendedName>
</protein>
<feature type="region of interest" description="Disordered" evidence="3">
    <location>
        <begin position="1"/>
        <end position="20"/>
    </location>
</feature>
<dbReference type="AlphaFoldDB" id="A0A6B2L277"/>
<dbReference type="InterPro" id="IPR011249">
    <property type="entry name" value="Metalloenz_LuxS/M16"/>
</dbReference>
<evidence type="ECO:0000256" key="1">
    <source>
        <dbReference type="ARBA" id="ARBA00002123"/>
    </source>
</evidence>
<evidence type="ECO:0000259" key="5">
    <source>
        <dbReference type="Pfam" id="PF05193"/>
    </source>
</evidence>
<dbReference type="GO" id="GO:0005739">
    <property type="term" value="C:mitochondrion"/>
    <property type="evidence" value="ECO:0007669"/>
    <property type="project" value="TreeGrafter"/>
</dbReference>
<dbReference type="InterPro" id="IPR007863">
    <property type="entry name" value="Peptidase_M16_C"/>
</dbReference>
<dbReference type="EMBL" id="GIBP01001999">
    <property type="protein sequence ID" value="NDV30968.1"/>
    <property type="molecule type" value="Transcribed_RNA"/>
</dbReference>
<feature type="domain" description="Peptidase M16 N-terminal" evidence="4">
    <location>
        <begin position="59"/>
        <end position="201"/>
    </location>
</feature>
<evidence type="ECO:0000256" key="2">
    <source>
        <dbReference type="ARBA" id="ARBA00007261"/>
    </source>
</evidence>
<comment type="similarity">
    <text evidence="2">Belongs to the peptidase M16 family.</text>
</comment>
<dbReference type="Gene3D" id="3.30.830.10">
    <property type="entry name" value="Metalloenzyme, LuxS/M16 peptidase-like"/>
    <property type="match status" value="2"/>
</dbReference>
<comment type="function">
    <text evidence="1">Substrate recognition and binding subunit of the essential mitochondrial processing protease (MPP), which cleaves the mitochondrial sequence off newly imported precursors proteins.</text>
</comment>
<dbReference type="InterPro" id="IPR050361">
    <property type="entry name" value="MPP/UQCRC_Complex"/>
</dbReference>
<dbReference type="PANTHER" id="PTHR11851:SF49">
    <property type="entry name" value="MITOCHONDRIAL-PROCESSING PEPTIDASE SUBUNIT ALPHA"/>
    <property type="match status" value="1"/>
</dbReference>
<dbReference type="Pfam" id="PF05193">
    <property type="entry name" value="Peptidase_M16_C"/>
    <property type="match status" value="1"/>
</dbReference>
<dbReference type="GO" id="GO:0046872">
    <property type="term" value="F:metal ion binding"/>
    <property type="evidence" value="ECO:0007669"/>
    <property type="project" value="InterPro"/>
</dbReference>